<proteinExistence type="predicted"/>
<organism evidence="1 2">
    <name type="scientific">Catharanthus roseus</name>
    <name type="common">Madagascar periwinkle</name>
    <name type="synonym">Vinca rosea</name>
    <dbReference type="NCBI Taxonomy" id="4058"/>
    <lineage>
        <taxon>Eukaryota</taxon>
        <taxon>Viridiplantae</taxon>
        <taxon>Streptophyta</taxon>
        <taxon>Embryophyta</taxon>
        <taxon>Tracheophyta</taxon>
        <taxon>Spermatophyta</taxon>
        <taxon>Magnoliopsida</taxon>
        <taxon>eudicotyledons</taxon>
        <taxon>Gunneridae</taxon>
        <taxon>Pentapetalae</taxon>
        <taxon>asterids</taxon>
        <taxon>lamiids</taxon>
        <taxon>Gentianales</taxon>
        <taxon>Apocynaceae</taxon>
        <taxon>Rauvolfioideae</taxon>
        <taxon>Vinceae</taxon>
        <taxon>Catharanthinae</taxon>
        <taxon>Catharanthus</taxon>
    </lineage>
</organism>
<evidence type="ECO:0000313" key="2">
    <source>
        <dbReference type="Proteomes" id="UP001060085"/>
    </source>
</evidence>
<reference evidence="2" key="1">
    <citation type="journal article" date="2023" name="Nat. Plants">
        <title>Single-cell RNA sequencing provides a high-resolution roadmap for understanding the multicellular compartmentation of specialized metabolism.</title>
        <authorList>
            <person name="Sun S."/>
            <person name="Shen X."/>
            <person name="Li Y."/>
            <person name="Li Y."/>
            <person name="Wang S."/>
            <person name="Li R."/>
            <person name="Zhang H."/>
            <person name="Shen G."/>
            <person name="Guo B."/>
            <person name="Wei J."/>
            <person name="Xu J."/>
            <person name="St-Pierre B."/>
            <person name="Chen S."/>
            <person name="Sun C."/>
        </authorList>
    </citation>
    <scope>NUCLEOTIDE SEQUENCE [LARGE SCALE GENOMIC DNA]</scope>
</reference>
<comment type="caution">
    <text evidence="1">The sequence shown here is derived from an EMBL/GenBank/DDBJ whole genome shotgun (WGS) entry which is preliminary data.</text>
</comment>
<name>A0ACC0BRW4_CATRO</name>
<evidence type="ECO:0000313" key="1">
    <source>
        <dbReference type="EMBL" id="KAI5675425.1"/>
    </source>
</evidence>
<accession>A0ACC0BRW4</accession>
<gene>
    <name evidence="1" type="ORF">M9H77_06375</name>
</gene>
<dbReference type="Proteomes" id="UP001060085">
    <property type="component" value="Linkage Group LG02"/>
</dbReference>
<sequence length="610" mass="69028">MQKNRKLFLLAFCISLLLFYGIDSDSTRSEANLSAPPPYSVHIGVILYLNSPMGRMADACLSKAHSDFYAEYSDYKTRLFLQTINAEEELEVSSAASELLKHKEVHGVMGPELSTEATFVQNLEQKHVPVISFTAKSQSFFPRRDSYFIRTTPDDSHQAKALAAICEGFEWHEVVILYEDTEYGNQFLSKLNKAFQEGDIRLAYMSAISISAKDTDILKELKKLKTFKNRVFLVHMTAYLGCRLFVHARNAEMMNEGYVWLITDSLSNFLYSVDLTCTESMEGALGIRPHVPRSKKLEKFRAWWKKFALGLKPDTAVELNVYGLWAYDTVWALGLAAEKILPLDADFSNSSQIENGKNLSNLSVSLFGPKLLSELLHTNFGGLTGEFKLVNGRLQPSAFEIFNMIGTGDKTVGYWIPGKGISRKLAGKDESAYSTSIKEIKAIIWPGDTVVKPSGWAIPSTGKLRIGVPNKGRFTEFVNVQIDPLTNETKFGGLSIDIFLESLEFLPFNLNYELIPYTFQAHGDYEDMLQKIVDKSFDFVICDITIVAYRSTYMDFTLPFTESGIGVVVRNENRIDMWLFLKPLRWDLWLAIIITCILMGIVLKMLEQKY</sequence>
<keyword evidence="2" id="KW-1185">Reference proteome</keyword>
<dbReference type="EMBL" id="CM044702">
    <property type="protein sequence ID" value="KAI5675425.1"/>
    <property type="molecule type" value="Genomic_DNA"/>
</dbReference>
<protein>
    <submittedName>
        <fullName evidence="1">Uncharacterized protein</fullName>
    </submittedName>
</protein>